<gene>
    <name evidence="1" type="ORF">AVDCRST_MAG01-01-1387</name>
</gene>
<name>A0A6J4P5S7_9ACTN</name>
<organism evidence="1">
    <name type="scientific">uncultured Rubrobacteraceae bacterium</name>
    <dbReference type="NCBI Taxonomy" id="349277"/>
    <lineage>
        <taxon>Bacteria</taxon>
        <taxon>Bacillati</taxon>
        <taxon>Actinomycetota</taxon>
        <taxon>Rubrobacteria</taxon>
        <taxon>Rubrobacterales</taxon>
        <taxon>Rubrobacteraceae</taxon>
        <taxon>environmental samples</taxon>
    </lineage>
</organism>
<dbReference type="AlphaFoldDB" id="A0A6J4P5S7"/>
<dbReference type="EMBL" id="CADCUW010000197">
    <property type="protein sequence ID" value="CAA9407011.1"/>
    <property type="molecule type" value="Genomic_DNA"/>
</dbReference>
<sequence length="115" mass="12187">MTEEPRKATFDFRAFAEGVLEIPEPTQEDLQRARAAGAFLRAIAGTGGPPIDARYLMRLPSGIFAYAEGILSGEAADAASQAEAQEANPDGWENLRSAFSDLGPVTDPSIASAFI</sequence>
<protein>
    <submittedName>
        <fullName evidence="1">Uncharacterized protein</fullName>
    </submittedName>
</protein>
<accession>A0A6J4P5S7</accession>
<proteinExistence type="predicted"/>
<evidence type="ECO:0000313" key="1">
    <source>
        <dbReference type="EMBL" id="CAA9407011.1"/>
    </source>
</evidence>
<reference evidence="1" key="1">
    <citation type="submission" date="2020-02" db="EMBL/GenBank/DDBJ databases">
        <authorList>
            <person name="Meier V. D."/>
        </authorList>
    </citation>
    <scope>NUCLEOTIDE SEQUENCE</scope>
    <source>
        <strain evidence="1">AVDCRST_MAG01</strain>
    </source>
</reference>